<dbReference type="Pfam" id="PF00480">
    <property type="entry name" value="ROK"/>
    <property type="match status" value="1"/>
</dbReference>
<dbReference type="PANTHER" id="PTHR18964:SF169">
    <property type="entry name" value="N-ACETYLMANNOSAMINE KINASE"/>
    <property type="match status" value="1"/>
</dbReference>
<reference evidence="3" key="2">
    <citation type="submission" date="2015-05" db="EMBL/GenBank/DDBJ databases">
        <title>Complete genome sequence of Corynebacterium uterequi DSM 45634, isolated from the uterus of a maiden mare.</title>
        <authorList>
            <person name="Ruckert C."/>
            <person name="Albersmeier A."/>
            <person name="Winkler A."/>
            <person name="Tauch A."/>
        </authorList>
    </citation>
    <scope>NUCLEOTIDE SEQUENCE [LARGE SCALE GENOMIC DNA]</scope>
    <source>
        <strain evidence="3">DSM 45634</strain>
    </source>
</reference>
<proteinExistence type="inferred from homology"/>
<dbReference type="InterPro" id="IPR043129">
    <property type="entry name" value="ATPase_NBD"/>
</dbReference>
<dbReference type="SUPFAM" id="SSF53067">
    <property type="entry name" value="Actin-like ATPase domain"/>
    <property type="match status" value="1"/>
</dbReference>
<organism evidence="2 3">
    <name type="scientific">Corynebacterium uterequi</name>
    <dbReference type="NCBI Taxonomy" id="1072256"/>
    <lineage>
        <taxon>Bacteria</taxon>
        <taxon>Bacillati</taxon>
        <taxon>Actinomycetota</taxon>
        <taxon>Actinomycetes</taxon>
        <taxon>Mycobacteriales</taxon>
        <taxon>Corynebacteriaceae</taxon>
        <taxon>Corynebacterium</taxon>
    </lineage>
</organism>
<dbReference type="KEGG" id="cut:CUTER_09390"/>
<keyword evidence="2" id="KW-0808">Transferase</keyword>
<dbReference type="AlphaFoldDB" id="A0A0G3HER4"/>
<protein>
    <submittedName>
        <fullName evidence="2">Transcriptional regulator/sugar kinase</fullName>
        <ecNumber evidence="2">2.7.1.2</ecNumber>
    </submittedName>
</protein>
<name>A0A0G3HER4_9CORY</name>
<evidence type="ECO:0000256" key="1">
    <source>
        <dbReference type="ARBA" id="ARBA00006479"/>
    </source>
</evidence>
<comment type="similarity">
    <text evidence="1">Belongs to the ROK (NagC/XylR) family.</text>
</comment>
<dbReference type="PATRIC" id="fig|1072256.5.peg.1849"/>
<evidence type="ECO:0000313" key="3">
    <source>
        <dbReference type="Proteomes" id="UP000035548"/>
    </source>
</evidence>
<gene>
    <name evidence="2" type="ORF">CUTER_09390</name>
</gene>
<accession>A0A0G3HER4</accession>
<dbReference type="EMBL" id="CP011546">
    <property type="protein sequence ID" value="AKK11846.1"/>
    <property type="molecule type" value="Genomic_DNA"/>
</dbReference>
<reference evidence="2 3" key="1">
    <citation type="journal article" date="2015" name="Genome Announc.">
        <title>Virulence Factor Genes Detected in the Complete Genome Sequence of Corynebacterium uterequi DSM 45634, Isolated from the Uterus of a Maiden Mare.</title>
        <authorList>
            <person name="Ruckert C."/>
            <person name="Kriete M."/>
            <person name="Jaenicke S."/>
            <person name="Winkler A."/>
            <person name="Tauch A."/>
        </authorList>
    </citation>
    <scope>NUCLEOTIDE SEQUENCE [LARGE SCALE GENOMIC DNA]</scope>
    <source>
        <strain evidence="2 3">DSM 45634</strain>
    </source>
</reference>
<dbReference type="Proteomes" id="UP000035548">
    <property type="component" value="Chromosome"/>
</dbReference>
<evidence type="ECO:0000313" key="2">
    <source>
        <dbReference type="EMBL" id="AKK11846.1"/>
    </source>
</evidence>
<sequence>MSYMHDVTLALDVGGTKIAYGLVADTNPREAIAVDSLPSQPAGGAILDQIATAVRRGLANAEEAGLTVVRVGAGLPGVVRAPLGEIVHNGPTIPGWSGSDVRGTITDQLPQPLPIAIHNDVRVWAYGEHRLGAGQRLKGRVLYISLGTGVGGAIIDDGVLLDGPTGSAGEVSEIVCADLRGIADRAENIASGNSLARYYNRLHEVPREQWLSLGRLEWSDPRPGDKRLPEVIDDPLTREIIDGNLRGLGRSIGALSSALDLSGVVLGGGVVGIGELVTAPLVAGIREACLVPQRDMPIVPSSELAHSPLLGAAALARDLAVTIPSTSN</sequence>
<dbReference type="Gene3D" id="3.30.420.40">
    <property type="match status" value="2"/>
</dbReference>
<dbReference type="GO" id="GO:0004340">
    <property type="term" value="F:glucokinase activity"/>
    <property type="evidence" value="ECO:0007669"/>
    <property type="project" value="UniProtKB-EC"/>
</dbReference>
<dbReference type="STRING" id="1072256.CUTER_09390"/>
<keyword evidence="3" id="KW-1185">Reference proteome</keyword>
<dbReference type="PANTHER" id="PTHR18964">
    <property type="entry name" value="ROK (REPRESSOR, ORF, KINASE) FAMILY"/>
    <property type="match status" value="1"/>
</dbReference>
<keyword evidence="2" id="KW-0418">Kinase</keyword>
<dbReference type="InterPro" id="IPR000600">
    <property type="entry name" value="ROK"/>
</dbReference>
<dbReference type="EC" id="2.7.1.2" evidence="2"/>